<evidence type="ECO:0000259" key="4">
    <source>
        <dbReference type="PROSITE" id="PS50075"/>
    </source>
</evidence>
<evidence type="ECO:0000313" key="6">
    <source>
        <dbReference type="Proteomes" id="UP000516361"/>
    </source>
</evidence>
<dbReference type="HAMAP" id="MF_01217">
    <property type="entry name" value="Acyl_carrier"/>
    <property type="match status" value="1"/>
</dbReference>
<comment type="subcellular location">
    <subcellularLocation>
        <location evidence="3">Cytoplasm</location>
    </subcellularLocation>
</comment>
<gene>
    <name evidence="5" type="primary">acpP_1</name>
    <name evidence="3" type="synonym">acpP</name>
    <name evidence="5" type="ORF">OSSY52_09060</name>
</gene>
<evidence type="ECO:0000313" key="5">
    <source>
        <dbReference type="EMBL" id="BBE30765.1"/>
    </source>
</evidence>
<evidence type="ECO:0000256" key="1">
    <source>
        <dbReference type="ARBA" id="ARBA00022450"/>
    </source>
</evidence>
<keyword evidence="2 3" id="KW-0597">Phosphoprotein</keyword>
<dbReference type="GO" id="GO:0000035">
    <property type="term" value="F:acyl binding"/>
    <property type="evidence" value="ECO:0007669"/>
    <property type="project" value="TreeGrafter"/>
</dbReference>
<dbReference type="PANTHER" id="PTHR20863">
    <property type="entry name" value="ACYL CARRIER PROTEIN"/>
    <property type="match status" value="1"/>
</dbReference>
<dbReference type="InterPro" id="IPR009081">
    <property type="entry name" value="PP-bd_ACP"/>
</dbReference>
<dbReference type="UniPathway" id="UPA00094"/>
<keyword evidence="3" id="KW-0276">Fatty acid metabolism</keyword>
<dbReference type="NCBIfam" id="NF002150">
    <property type="entry name" value="PRK00982.1-4"/>
    <property type="match status" value="1"/>
</dbReference>
<dbReference type="GO" id="GO:0000036">
    <property type="term" value="F:acyl carrier activity"/>
    <property type="evidence" value="ECO:0007669"/>
    <property type="project" value="UniProtKB-UniRule"/>
</dbReference>
<keyword evidence="3" id="KW-0275">Fatty acid biosynthesis</keyword>
<dbReference type="Pfam" id="PF00550">
    <property type="entry name" value="PP-binding"/>
    <property type="match status" value="1"/>
</dbReference>
<dbReference type="Proteomes" id="UP000516361">
    <property type="component" value="Chromosome"/>
</dbReference>
<comment type="PTM">
    <text evidence="3">4'-phosphopantetheine is transferred from CoA to a specific serine of apo-ACP by AcpS. This modification is essential for activity because fatty acids are bound in thioester linkage to the sulfhydryl of the prosthetic group.</text>
</comment>
<dbReference type="KEGG" id="ocy:OSSY52_09060"/>
<dbReference type="AlphaFoldDB" id="A0A7G1G3X3"/>
<dbReference type="InterPro" id="IPR036736">
    <property type="entry name" value="ACP-like_sf"/>
</dbReference>
<organism evidence="5 6">
    <name type="scientific">Tepiditoga spiralis</name>
    <dbReference type="NCBI Taxonomy" id="2108365"/>
    <lineage>
        <taxon>Bacteria</taxon>
        <taxon>Thermotogati</taxon>
        <taxon>Thermotogota</taxon>
        <taxon>Thermotogae</taxon>
        <taxon>Petrotogales</taxon>
        <taxon>Petrotogaceae</taxon>
        <taxon>Tepiditoga</taxon>
    </lineage>
</organism>
<dbReference type="Gene3D" id="1.10.1200.10">
    <property type="entry name" value="ACP-like"/>
    <property type="match status" value="1"/>
</dbReference>
<dbReference type="FunCoup" id="A0A7G1G3X3">
    <property type="interactions" value="294"/>
</dbReference>
<evidence type="ECO:0000256" key="2">
    <source>
        <dbReference type="ARBA" id="ARBA00022553"/>
    </source>
</evidence>
<keyword evidence="6" id="KW-1185">Reference proteome</keyword>
<accession>A0A7G1G3X3</accession>
<protein>
    <recommendedName>
        <fullName evidence="3">Acyl carrier protein</fullName>
        <shortName evidence="3">ACP</shortName>
    </recommendedName>
</protein>
<dbReference type="GO" id="GO:0009245">
    <property type="term" value="P:lipid A biosynthetic process"/>
    <property type="evidence" value="ECO:0007669"/>
    <property type="project" value="TreeGrafter"/>
</dbReference>
<name>A0A7G1G3X3_9BACT</name>
<comment type="similarity">
    <text evidence="3">Belongs to the acyl carrier protein (ACP) family.</text>
</comment>
<dbReference type="PROSITE" id="PS50075">
    <property type="entry name" value="CARRIER"/>
    <property type="match status" value="1"/>
</dbReference>
<dbReference type="NCBIfam" id="NF002148">
    <property type="entry name" value="PRK00982.1-2"/>
    <property type="match status" value="1"/>
</dbReference>
<comment type="pathway">
    <text evidence="3">Lipid metabolism; fatty acid biosynthesis.</text>
</comment>
<dbReference type="InterPro" id="IPR003231">
    <property type="entry name" value="ACP"/>
</dbReference>
<dbReference type="GO" id="GO:0005829">
    <property type="term" value="C:cytosol"/>
    <property type="evidence" value="ECO:0007669"/>
    <property type="project" value="TreeGrafter"/>
</dbReference>
<keyword evidence="3" id="KW-0443">Lipid metabolism</keyword>
<dbReference type="PANTHER" id="PTHR20863:SF76">
    <property type="entry name" value="CARRIER DOMAIN-CONTAINING PROTEIN"/>
    <property type="match status" value="1"/>
</dbReference>
<sequence length="80" mass="9139">MNREEILEKVKNVMVDSLDTDAEKVTLDASLTDDLEIDSLELVDLTMAFEEEFDIAIEDSELESIKTVKDIVDLFEKKSK</sequence>
<reference evidence="5 6" key="1">
    <citation type="submission" date="2018-06" db="EMBL/GenBank/DDBJ databases">
        <title>Genome sequencing of Oceanotoga sp. sy52.</title>
        <authorList>
            <person name="Mori K."/>
        </authorList>
    </citation>
    <scope>NUCLEOTIDE SEQUENCE [LARGE SCALE GENOMIC DNA]</scope>
    <source>
        <strain evidence="6">sy52</strain>
    </source>
</reference>
<feature type="domain" description="Carrier" evidence="4">
    <location>
        <begin position="4"/>
        <end position="79"/>
    </location>
</feature>
<keyword evidence="3" id="KW-0444">Lipid biosynthesis</keyword>
<dbReference type="InParanoid" id="A0A7G1G3X3"/>
<dbReference type="EMBL" id="AP018712">
    <property type="protein sequence ID" value="BBE30765.1"/>
    <property type="molecule type" value="Genomic_DNA"/>
</dbReference>
<dbReference type="RefSeq" id="WP_190615835.1">
    <property type="nucleotide sequence ID" value="NZ_AP018712.1"/>
</dbReference>
<proteinExistence type="inferred from homology"/>
<comment type="function">
    <text evidence="3">Carrier of the growing fatty acid chain in fatty acid biosynthesis.</text>
</comment>
<evidence type="ECO:0000256" key="3">
    <source>
        <dbReference type="HAMAP-Rule" id="MF_01217"/>
    </source>
</evidence>
<keyword evidence="1 3" id="KW-0596">Phosphopantetheine</keyword>
<dbReference type="SUPFAM" id="SSF47336">
    <property type="entry name" value="ACP-like"/>
    <property type="match status" value="1"/>
</dbReference>
<feature type="modified residue" description="O-(pantetheine 4'-phosphoryl)serine" evidence="3">
    <location>
        <position position="39"/>
    </location>
</feature>
<dbReference type="GO" id="GO:0016020">
    <property type="term" value="C:membrane"/>
    <property type="evidence" value="ECO:0007669"/>
    <property type="project" value="GOC"/>
</dbReference>
<keyword evidence="3" id="KW-0963">Cytoplasm</keyword>